<dbReference type="GO" id="GO:0004519">
    <property type="term" value="F:endonuclease activity"/>
    <property type="evidence" value="ECO:0007669"/>
    <property type="project" value="UniProtKB-KW"/>
</dbReference>
<evidence type="ECO:0000313" key="3">
    <source>
        <dbReference type="EMBL" id="ALS37611.1"/>
    </source>
</evidence>
<dbReference type="GO" id="GO:0016787">
    <property type="term" value="F:hydrolase activity"/>
    <property type="evidence" value="ECO:0007669"/>
    <property type="project" value="UniProtKB-KW"/>
</dbReference>
<keyword evidence="3" id="KW-0540">Nuclease</keyword>
<dbReference type="InterPro" id="IPR011335">
    <property type="entry name" value="Restrct_endonuc-II-like"/>
</dbReference>
<dbReference type="InterPro" id="IPR012297">
    <property type="entry name" value="EcoO109IR_cat_dom_sf"/>
</dbReference>
<dbReference type="RefSeq" id="WP_208927250.1">
    <property type="nucleotide sequence ID" value="NZ_CP013655.1"/>
</dbReference>
<evidence type="ECO:0000256" key="1">
    <source>
        <dbReference type="ARBA" id="ARBA00022801"/>
    </source>
</evidence>
<dbReference type="STRING" id="118060.ATZ35_10735"/>
<feature type="domain" description="Type II restriction endonuclease EcoO109IR" evidence="2">
    <location>
        <begin position="18"/>
        <end position="217"/>
    </location>
</feature>
<protein>
    <submittedName>
        <fullName evidence="3">Restriction endonuclease</fullName>
    </submittedName>
</protein>
<proteinExistence type="predicted"/>
<dbReference type="AlphaFoldDB" id="A0A0U2VJD3"/>
<dbReference type="Pfam" id="PF14511">
    <property type="entry name" value="RE_EcoO109I"/>
    <property type="match status" value="1"/>
</dbReference>
<accession>A0A0U2VJD3</accession>
<evidence type="ECO:0000313" key="4">
    <source>
        <dbReference type="Proteomes" id="UP000067523"/>
    </source>
</evidence>
<keyword evidence="1" id="KW-0378">Hydrolase</keyword>
<dbReference type="Proteomes" id="UP000067523">
    <property type="component" value="Chromosome"/>
</dbReference>
<organism evidence="3 4">
    <name type="scientific">Enterococcus rotai</name>
    <dbReference type="NCBI Taxonomy" id="118060"/>
    <lineage>
        <taxon>Bacteria</taxon>
        <taxon>Bacillati</taxon>
        <taxon>Bacillota</taxon>
        <taxon>Bacilli</taxon>
        <taxon>Lactobacillales</taxon>
        <taxon>Enterococcaceae</taxon>
        <taxon>Enterococcus</taxon>
    </lineage>
</organism>
<dbReference type="Gene3D" id="3.40.1560.10">
    <property type="entry name" value="type ii restriction endonuclease, domain 2"/>
    <property type="match status" value="1"/>
</dbReference>
<dbReference type="CDD" id="cd22346">
    <property type="entry name" value="PDDEXK_nuclease"/>
    <property type="match status" value="1"/>
</dbReference>
<gene>
    <name evidence="3" type="ORF">ATZ35_10735</name>
</gene>
<sequence>MTDEKNMNHNNEEIIEKAKKFFREIIAENHVKNTEKLENIKEFKVNPFTHKYLANFLTGNDDPKSLAKALIYPRVLGTSITTSFGQNLQTFVNTTLEGYGSTTTGMDIEFIDKLDGRKKYCQIKAGPQTINKDDVTTIRNHFRDVINLGRTNGIPIANMDCVVGVFYGTYNDLSAFYKNLAEDYTVLAGKDFWYHLTGDEDFYNKLTDAIGEIANEFDGTELLEKTINQLAMQLQQVDGIDE</sequence>
<keyword evidence="4" id="KW-1185">Reference proteome</keyword>
<dbReference type="SUPFAM" id="SSF52980">
    <property type="entry name" value="Restriction endonuclease-like"/>
    <property type="match status" value="1"/>
</dbReference>
<dbReference type="KEGG" id="erx:ATZ35_10735"/>
<keyword evidence="3" id="KW-0255">Endonuclease</keyword>
<name>A0A0U2VJD3_9ENTE</name>
<dbReference type="InterPro" id="IPR032793">
    <property type="entry name" value="RE_EcoO109IR"/>
</dbReference>
<dbReference type="EMBL" id="CP013655">
    <property type="protein sequence ID" value="ALS37611.1"/>
    <property type="molecule type" value="Genomic_DNA"/>
</dbReference>
<reference evidence="4" key="1">
    <citation type="submission" date="2015-12" db="EMBL/GenBank/DDBJ databases">
        <authorList>
            <person name="Lauer A."/>
            <person name="Humrighouse B."/>
            <person name="Loparev V."/>
            <person name="Shewmaker P.L."/>
            <person name="Whitney A.M."/>
            <person name="McLaughlin R.W."/>
        </authorList>
    </citation>
    <scope>NUCLEOTIDE SEQUENCE [LARGE SCALE GENOMIC DNA]</scope>
    <source>
        <strain evidence="4">LMG 26678</strain>
    </source>
</reference>
<evidence type="ECO:0000259" key="2">
    <source>
        <dbReference type="Pfam" id="PF14511"/>
    </source>
</evidence>